<accession>A0ABN9B225</accession>
<feature type="compositionally biased region" description="Basic and acidic residues" evidence="1">
    <location>
        <begin position="37"/>
        <end position="49"/>
    </location>
</feature>
<name>A0ABN9B225_9NEOB</name>
<sequence length="58" mass="7051">MYVKWFSTVMEYYVILFYNFQISRQFRPLTSRRRRERNPDDRCRNRPEDIAGDAAGGT</sequence>
<evidence type="ECO:0000256" key="1">
    <source>
        <dbReference type="SAM" id="MobiDB-lite"/>
    </source>
</evidence>
<gene>
    <name evidence="2" type="ORF">SPARVUS_LOCUS2079406</name>
</gene>
<comment type="caution">
    <text evidence="2">The sequence shown here is derived from an EMBL/GenBank/DDBJ whole genome shotgun (WGS) entry which is preliminary data.</text>
</comment>
<protein>
    <submittedName>
        <fullName evidence="2">Uncharacterized protein</fullName>
    </submittedName>
</protein>
<organism evidence="2 3">
    <name type="scientific">Staurois parvus</name>
    <dbReference type="NCBI Taxonomy" id="386267"/>
    <lineage>
        <taxon>Eukaryota</taxon>
        <taxon>Metazoa</taxon>
        <taxon>Chordata</taxon>
        <taxon>Craniata</taxon>
        <taxon>Vertebrata</taxon>
        <taxon>Euteleostomi</taxon>
        <taxon>Amphibia</taxon>
        <taxon>Batrachia</taxon>
        <taxon>Anura</taxon>
        <taxon>Neobatrachia</taxon>
        <taxon>Ranoidea</taxon>
        <taxon>Ranidae</taxon>
        <taxon>Staurois</taxon>
    </lineage>
</organism>
<evidence type="ECO:0000313" key="2">
    <source>
        <dbReference type="EMBL" id="CAI9542342.1"/>
    </source>
</evidence>
<reference evidence="2" key="1">
    <citation type="submission" date="2023-05" db="EMBL/GenBank/DDBJ databases">
        <authorList>
            <person name="Stuckert A."/>
        </authorList>
    </citation>
    <scope>NUCLEOTIDE SEQUENCE</scope>
</reference>
<keyword evidence="3" id="KW-1185">Reference proteome</keyword>
<feature type="non-terminal residue" evidence="2">
    <location>
        <position position="58"/>
    </location>
</feature>
<proteinExistence type="predicted"/>
<dbReference type="Proteomes" id="UP001162483">
    <property type="component" value="Unassembled WGS sequence"/>
</dbReference>
<evidence type="ECO:0000313" key="3">
    <source>
        <dbReference type="Proteomes" id="UP001162483"/>
    </source>
</evidence>
<feature type="region of interest" description="Disordered" evidence="1">
    <location>
        <begin position="31"/>
        <end position="58"/>
    </location>
</feature>
<dbReference type="EMBL" id="CATNWA010002186">
    <property type="protein sequence ID" value="CAI9542342.1"/>
    <property type="molecule type" value="Genomic_DNA"/>
</dbReference>